<accession>A0A4S8NVL3</accession>
<dbReference type="PANTHER" id="PTHR46470">
    <property type="entry name" value="N-ACYLNEURAMINATE-9-PHOSPHATASE"/>
    <property type="match status" value="1"/>
</dbReference>
<dbReference type="EMBL" id="STGX01000027">
    <property type="protein sequence ID" value="THV21693.1"/>
    <property type="molecule type" value="Genomic_DNA"/>
</dbReference>
<dbReference type="InterPro" id="IPR041492">
    <property type="entry name" value="HAD_2"/>
</dbReference>
<comment type="caution">
    <text evidence="4">The sequence shown here is derived from an EMBL/GenBank/DDBJ whole genome shotgun (WGS) entry which is preliminary data.</text>
</comment>
<dbReference type="Pfam" id="PF13419">
    <property type="entry name" value="HAD_2"/>
    <property type="match status" value="1"/>
</dbReference>
<proteinExistence type="predicted"/>
<dbReference type="SFLD" id="SFLDS00003">
    <property type="entry name" value="Haloacid_Dehalogenase"/>
    <property type="match status" value="1"/>
</dbReference>
<evidence type="ECO:0000313" key="5">
    <source>
        <dbReference type="Proteomes" id="UP000305792"/>
    </source>
</evidence>
<dbReference type="InterPro" id="IPR036412">
    <property type="entry name" value="HAD-like_sf"/>
</dbReference>
<organism evidence="4 5">
    <name type="scientific">Glycomyces paridis</name>
    <dbReference type="NCBI Taxonomy" id="2126555"/>
    <lineage>
        <taxon>Bacteria</taxon>
        <taxon>Bacillati</taxon>
        <taxon>Actinomycetota</taxon>
        <taxon>Actinomycetes</taxon>
        <taxon>Glycomycetales</taxon>
        <taxon>Glycomycetaceae</taxon>
        <taxon>Glycomyces</taxon>
    </lineage>
</organism>
<sequence>MAPPSLPNNDRPLIANPAPVRRLIPVTIHPSRSDARSTPPTLCARTDPVPSVCLRLSHEPVLAPETSKIPHVTQRLALFDLDNTLVDREDAHRRWSEGLIARHGLGPEAIEWLVAEDGDGLTPKDRYFAAAKARFGLRESVEALWARYRTEKPSLIKPDPAIQIGLTRLRDAGWKIGIVTNGREDTQNATIMHAQLSGLVDGWAISGAEGVKKPATELFTIAALRCGADVSLGGWMIGDSAKADVGGGRSAGLRTIWIDRGRAWPGGPLPTHTMPNAAAAIDSLLAEV</sequence>
<name>A0A4S8NVL3_9ACTN</name>
<dbReference type="Gene3D" id="3.40.50.1000">
    <property type="entry name" value="HAD superfamily/HAD-like"/>
    <property type="match status" value="1"/>
</dbReference>
<dbReference type="InterPro" id="IPR023214">
    <property type="entry name" value="HAD_sf"/>
</dbReference>
<dbReference type="GO" id="GO:0016787">
    <property type="term" value="F:hydrolase activity"/>
    <property type="evidence" value="ECO:0007669"/>
    <property type="project" value="UniProtKB-KW"/>
</dbReference>
<dbReference type="GO" id="GO:0044281">
    <property type="term" value="P:small molecule metabolic process"/>
    <property type="evidence" value="ECO:0007669"/>
    <property type="project" value="UniProtKB-ARBA"/>
</dbReference>
<dbReference type="AlphaFoldDB" id="A0A4S8NVL3"/>
<gene>
    <name evidence="4" type="ORF">E9998_24745</name>
</gene>
<comment type="cofactor">
    <cofactor evidence="1">
        <name>Mg(2+)</name>
        <dbReference type="ChEBI" id="CHEBI:18420"/>
    </cofactor>
</comment>
<protein>
    <submittedName>
        <fullName evidence="4">HAD family hydrolase</fullName>
    </submittedName>
</protein>
<dbReference type="Proteomes" id="UP000305792">
    <property type="component" value="Unassembled WGS sequence"/>
</dbReference>
<dbReference type="SFLD" id="SFLDG01129">
    <property type="entry name" value="C1.5:_HAD__Beta-PGM__Phosphata"/>
    <property type="match status" value="1"/>
</dbReference>
<dbReference type="PRINTS" id="PR00413">
    <property type="entry name" value="HADHALOGNASE"/>
</dbReference>
<dbReference type="SUPFAM" id="SSF56784">
    <property type="entry name" value="HAD-like"/>
    <property type="match status" value="1"/>
</dbReference>
<reference evidence="4 5" key="1">
    <citation type="journal article" date="2018" name="Int. J. Syst. Evol. Microbiol.">
        <title>Glycomyces paridis sp. nov., isolated from the medicinal plant Paris polyphylla.</title>
        <authorList>
            <person name="Fang X.M."/>
            <person name="Bai J.L."/>
            <person name="Su J."/>
            <person name="Zhao L.L."/>
            <person name="Liu H.Y."/>
            <person name="Ma B.P."/>
            <person name="Zhang Y.Q."/>
            <person name="Yu L.Y."/>
        </authorList>
    </citation>
    <scope>NUCLEOTIDE SEQUENCE [LARGE SCALE GENOMIC DNA]</scope>
    <source>
        <strain evidence="4 5">CPCC 204357</strain>
    </source>
</reference>
<evidence type="ECO:0000256" key="2">
    <source>
        <dbReference type="ARBA" id="ARBA00022801"/>
    </source>
</evidence>
<dbReference type="Gene3D" id="1.10.150.520">
    <property type="match status" value="1"/>
</dbReference>
<evidence type="ECO:0000256" key="1">
    <source>
        <dbReference type="ARBA" id="ARBA00001946"/>
    </source>
</evidence>
<evidence type="ECO:0000256" key="3">
    <source>
        <dbReference type="ARBA" id="ARBA00022842"/>
    </source>
</evidence>
<dbReference type="NCBIfam" id="TIGR01549">
    <property type="entry name" value="HAD-SF-IA-v1"/>
    <property type="match status" value="1"/>
</dbReference>
<keyword evidence="3" id="KW-0460">Magnesium</keyword>
<dbReference type="InterPro" id="IPR006439">
    <property type="entry name" value="HAD-SF_hydro_IA"/>
</dbReference>
<keyword evidence="5" id="KW-1185">Reference proteome</keyword>
<dbReference type="InterPro" id="IPR051400">
    <property type="entry name" value="HAD-like_hydrolase"/>
</dbReference>
<evidence type="ECO:0000313" key="4">
    <source>
        <dbReference type="EMBL" id="THV21693.1"/>
    </source>
</evidence>
<keyword evidence="2 4" id="KW-0378">Hydrolase</keyword>